<dbReference type="EMBL" id="QXGD01005196">
    <property type="protein sequence ID" value="KAE9167062.1"/>
    <property type="molecule type" value="Genomic_DNA"/>
</dbReference>
<evidence type="ECO:0000313" key="19">
    <source>
        <dbReference type="Proteomes" id="UP000460718"/>
    </source>
</evidence>
<evidence type="ECO:0000256" key="1">
    <source>
        <dbReference type="SAM" id="MobiDB-lite"/>
    </source>
</evidence>
<sequence>MRLTQVAQVVLVVLIALFASYDASAATTKNKITPSTANSFVAGFRSLLALGDASTDLLASDEERVSNAATAAAEGGRAGAGATGTVSSATTGGGGTITVTKYWNNGLLQKLERWWKKLLHRKTESKSPSRRLRAPK</sequence>
<dbReference type="EMBL" id="QXGA01005845">
    <property type="protein sequence ID" value="KAE9065447.1"/>
    <property type="molecule type" value="Genomic_DNA"/>
</dbReference>
<evidence type="ECO:0000313" key="3">
    <source>
        <dbReference type="EMBL" id="KAE8918793.1"/>
    </source>
</evidence>
<dbReference type="Proteomes" id="UP000476176">
    <property type="component" value="Unassembled WGS sequence"/>
</dbReference>
<evidence type="ECO:0000313" key="11">
    <source>
        <dbReference type="EMBL" id="KAE9266617.1"/>
    </source>
</evidence>
<evidence type="ECO:0000313" key="6">
    <source>
        <dbReference type="EMBL" id="KAE9061152.1"/>
    </source>
</evidence>
<feature type="signal peptide" evidence="2">
    <location>
        <begin position="1"/>
        <end position="25"/>
    </location>
</feature>
<dbReference type="EMBL" id="QXFW01005788">
    <property type="protein sequence ID" value="KAE8960978.1"/>
    <property type="molecule type" value="Genomic_DNA"/>
</dbReference>
<accession>A0A6A3PV46</accession>
<evidence type="ECO:0000313" key="15">
    <source>
        <dbReference type="Proteomes" id="UP000437068"/>
    </source>
</evidence>
<dbReference type="EMBL" id="QXGF01005288">
    <property type="protein sequence ID" value="KAE8918793.1"/>
    <property type="molecule type" value="Genomic_DNA"/>
</dbReference>
<dbReference type="EMBL" id="QXGB01005574">
    <property type="protein sequence ID" value="KAE9162742.1"/>
    <property type="molecule type" value="Genomic_DNA"/>
</dbReference>
<keyword evidence="2" id="KW-0732">Signal</keyword>
<protein>
    <recommendedName>
        <fullName evidence="23">RxLR effector protein</fullName>
    </recommendedName>
</protein>
<dbReference type="Proteomes" id="UP000433483">
    <property type="component" value="Unassembled WGS sequence"/>
</dbReference>
<dbReference type="Proteomes" id="UP000440732">
    <property type="component" value="Unassembled WGS sequence"/>
</dbReference>
<name>A0A6A3PV46_9STRA</name>
<comment type="caution">
    <text evidence="6">The sequence shown here is derived from an EMBL/GenBank/DDBJ whole genome shotgun (WGS) entry which is preliminary data.</text>
</comment>
<proteinExistence type="predicted"/>
<evidence type="ECO:0000313" key="5">
    <source>
        <dbReference type="EMBL" id="KAE9060134.1"/>
    </source>
</evidence>
<dbReference type="EMBL" id="QXFZ01005360">
    <property type="protein sequence ID" value="KAE9061152.1"/>
    <property type="molecule type" value="Genomic_DNA"/>
</dbReference>
<dbReference type="EMBL" id="QXFY01005649">
    <property type="protein sequence ID" value="KAE9271421.1"/>
    <property type="molecule type" value="Genomic_DNA"/>
</dbReference>
<evidence type="ECO:0000313" key="21">
    <source>
        <dbReference type="Proteomes" id="UP000486351"/>
    </source>
</evidence>
<dbReference type="Proteomes" id="UP000437068">
    <property type="component" value="Unassembled WGS sequence"/>
</dbReference>
<evidence type="ECO:0000313" key="18">
    <source>
        <dbReference type="Proteomes" id="UP000441208"/>
    </source>
</evidence>
<evidence type="ECO:0000313" key="7">
    <source>
        <dbReference type="EMBL" id="KAE9065447.1"/>
    </source>
</evidence>
<dbReference type="Proteomes" id="UP000460718">
    <property type="component" value="Unassembled WGS sequence"/>
</dbReference>
<dbReference type="Proteomes" id="UP000488956">
    <property type="component" value="Unassembled WGS sequence"/>
</dbReference>
<dbReference type="EMBL" id="QXGC01005766">
    <property type="protein sequence ID" value="KAE9164246.1"/>
    <property type="molecule type" value="Genomic_DNA"/>
</dbReference>
<feature type="chain" id="PRO_5036165638" description="RxLR effector protein" evidence="2">
    <location>
        <begin position="26"/>
        <end position="136"/>
    </location>
</feature>
<dbReference type="Proteomes" id="UP000441208">
    <property type="component" value="Unassembled WGS sequence"/>
</dbReference>
<dbReference type="AlphaFoldDB" id="A0A6A3PV46"/>
<dbReference type="Proteomes" id="UP000429523">
    <property type="component" value="Unassembled WGS sequence"/>
</dbReference>
<feature type="region of interest" description="Disordered" evidence="1">
    <location>
        <begin position="68"/>
        <end position="96"/>
    </location>
</feature>
<evidence type="ECO:0000313" key="22">
    <source>
        <dbReference type="Proteomes" id="UP000488956"/>
    </source>
</evidence>
<dbReference type="EMBL" id="QXGE01005785">
    <property type="protein sequence ID" value="KAE9266617.1"/>
    <property type="molecule type" value="Genomic_DNA"/>
</dbReference>
<evidence type="ECO:0000313" key="10">
    <source>
        <dbReference type="EMBL" id="KAE9167062.1"/>
    </source>
</evidence>
<evidence type="ECO:0000313" key="13">
    <source>
        <dbReference type="Proteomes" id="UP000429523"/>
    </source>
</evidence>
<gene>
    <name evidence="11" type="ORF">PF001_g30401</name>
    <name evidence="10" type="ORF">PF002_g30974</name>
    <name evidence="9" type="ORF">PF004_g29891</name>
    <name evidence="8" type="ORF">PF005_g30731</name>
    <name evidence="7" type="ORF">PF006_g30463</name>
    <name evidence="6" type="ORF">PF007_g30354</name>
    <name evidence="12" type="ORF">PF008_g30359</name>
    <name evidence="3" type="ORF">PF009_g30895</name>
    <name evidence="5" type="ORF">PF010_g30337</name>
    <name evidence="4" type="ORF">PF011_g29917</name>
</gene>
<evidence type="ECO:0000313" key="12">
    <source>
        <dbReference type="EMBL" id="KAE9271421.1"/>
    </source>
</evidence>
<keyword evidence="14" id="KW-1185">Reference proteome</keyword>
<evidence type="ECO:0008006" key="23">
    <source>
        <dbReference type="Google" id="ProtNLM"/>
    </source>
</evidence>
<evidence type="ECO:0000313" key="16">
    <source>
        <dbReference type="Proteomes" id="UP000440367"/>
    </source>
</evidence>
<evidence type="ECO:0000313" key="4">
    <source>
        <dbReference type="EMBL" id="KAE8960978.1"/>
    </source>
</evidence>
<evidence type="ECO:0000313" key="14">
    <source>
        <dbReference type="Proteomes" id="UP000433483"/>
    </source>
</evidence>
<dbReference type="OrthoDB" id="125768at2759"/>
<evidence type="ECO:0000313" key="20">
    <source>
        <dbReference type="Proteomes" id="UP000476176"/>
    </source>
</evidence>
<reference evidence="13 14" key="1">
    <citation type="submission" date="2018-08" db="EMBL/GenBank/DDBJ databases">
        <title>Genomic investigation of the strawberry pathogen Phytophthora fragariae indicates pathogenicity is determined by transcriptional variation in three key races.</title>
        <authorList>
            <person name="Adams T.M."/>
            <person name="Armitage A.D."/>
            <person name="Sobczyk M.K."/>
            <person name="Bates H.J."/>
            <person name="Dunwell J.M."/>
            <person name="Nellist C.F."/>
            <person name="Harrison R.J."/>
        </authorList>
    </citation>
    <scope>NUCLEOTIDE SEQUENCE [LARGE SCALE GENOMIC DNA]</scope>
    <source>
        <strain evidence="11 15">A4</strain>
        <strain evidence="10 16">BC-1</strain>
        <strain evidence="9 20">BC-23</strain>
        <strain evidence="8 14">NOV-27</strain>
        <strain evidence="7 17">NOV-5</strain>
        <strain evidence="6 18">NOV-71</strain>
        <strain evidence="12 21">NOV-77</strain>
        <strain evidence="3 13">NOV-9</strain>
        <strain evidence="5 22">ONT-3</strain>
        <strain evidence="4 19">SCRP245</strain>
    </source>
</reference>
<dbReference type="EMBL" id="QXFX01005700">
    <property type="protein sequence ID" value="KAE9060134.1"/>
    <property type="molecule type" value="Genomic_DNA"/>
</dbReference>
<dbReference type="Proteomes" id="UP000486351">
    <property type="component" value="Unassembled WGS sequence"/>
</dbReference>
<evidence type="ECO:0000313" key="17">
    <source>
        <dbReference type="Proteomes" id="UP000440732"/>
    </source>
</evidence>
<dbReference type="Proteomes" id="UP000440367">
    <property type="component" value="Unassembled WGS sequence"/>
</dbReference>
<evidence type="ECO:0000256" key="2">
    <source>
        <dbReference type="SAM" id="SignalP"/>
    </source>
</evidence>
<organism evidence="6 18">
    <name type="scientific">Phytophthora fragariae</name>
    <dbReference type="NCBI Taxonomy" id="53985"/>
    <lineage>
        <taxon>Eukaryota</taxon>
        <taxon>Sar</taxon>
        <taxon>Stramenopiles</taxon>
        <taxon>Oomycota</taxon>
        <taxon>Peronosporomycetes</taxon>
        <taxon>Peronosporales</taxon>
        <taxon>Peronosporaceae</taxon>
        <taxon>Phytophthora</taxon>
    </lineage>
</organism>
<evidence type="ECO:0000313" key="8">
    <source>
        <dbReference type="EMBL" id="KAE9162742.1"/>
    </source>
</evidence>
<evidence type="ECO:0000313" key="9">
    <source>
        <dbReference type="EMBL" id="KAE9164246.1"/>
    </source>
</evidence>